<evidence type="ECO:0000313" key="3">
    <source>
        <dbReference type="Proteomes" id="UP000005466"/>
    </source>
</evidence>
<proteinExistence type="predicted"/>
<reference evidence="2 3" key="1">
    <citation type="journal article" date="2011" name="PLoS Pathog.">
        <title>Dynamic evolution of pathogenicity revealed by sequencing and comparative genomics of 19 Pseudomonas syringae isolates.</title>
        <authorList>
            <person name="Baltrus D.A."/>
            <person name="Nishimura M.T."/>
            <person name="Romanchuk A."/>
            <person name="Chang J.H."/>
            <person name="Mukhtar M.S."/>
            <person name="Cherkis K."/>
            <person name="Roach J."/>
            <person name="Grant S.R."/>
            <person name="Jones C.D."/>
            <person name="Dangl J.L."/>
        </authorList>
    </citation>
    <scope>NUCLEOTIDE SEQUENCE [LARGE SCALE GENOMIC DNA]</scope>
    <source>
        <strain evidence="3">race 4</strain>
    </source>
</reference>
<feature type="non-terminal residue" evidence="2">
    <location>
        <position position="60"/>
    </location>
</feature>
<keyword evidence="1" id="KW-0732">Signal</keyword>
<dbReference type="Proteomes" id="UP000005466">
    <property type="component" value="Unassembled WGS sequence"/>
</dbReference>
<feature type="signal peptide" evidence="1">
    <location>
        <begin position="1"/>
        <end position="25"/>
    </location>
</feature>
<dbReference type="AlphaFoldDB" id="F3C4J5"/>
<dbReference type="EMBL" id="ADWY01000559">
    <property type="protein sequence ID" value="EGH12643.1"/>
    <property type="molecule type" value="Genomic_DNA"/>
</dbReference>
<name>F3C4J5_PSESG</name>
<dbReference type="HOGENOM" id="CLU_2947359_0_0_6"/>
<sequence>MIISLSPKPACLALLLCLAAGAAHASPPMDLNLTRWAENASFKAQSASFLPGSDGTRRPA</sequence>
<feature type="chain" id="PRO_5003292759" evidence="1">
    <location>
        <begin position="26"/>
        <end position="60"/>
    </location>
</feature>
<accession>F3C4J5</accession>
<evidence type="ECO:0000256" key="1">
    <source>
        <dbReference type="SAM" id="SignalP"/>
    </source>
</evidence>
<protein>
    <submittedName>
        <fullName evidence="2">Phytase domain-containing protein</fullName>
    </submittedName>
</protein>
<comment type="caution">
    <text evidence="2">The sequence shown here is derived from an EMBL/GenBank/DDBJ whole genome shotgun (WGS) entry which is preliminary data.</text>
</comment>
<gene>
    <name evidence="2" type="ORF">Pgy4_12831</name>
</gene>
<organism evidence="2 3">
    <name type="scientific">Pseudomonas savastanoi pv. glycinea str. race 4</name>
    <dbReference type="NCBI Taxonomy" id="875330"/>
    <lineage>
        <taxon>Bacteria</taxon>
        <taxon>Pseudomonadati</taxon>
        <taxon>Pseudomonadota</taxon>
        <taxon>Gammaproteobacteria</taxon>
        <taxon>Pseudomonadales</taxon>
        <taxon>Pseudomonadaceae</taxon>
        <taxon>Pseudomonas</taxon>
    </lineage>
</organism>
<evidence type="ECO:0000313" key="2">
    <source>
        <dbReference type="EMBL" id="EGH12643.1"/>
    </source>
</evidence>